<reference evidence="1 2" key="1">
    <citation type="journal article" date="2014" name="BMC Genomics">
        <title>Comparison of environmental and isolate Sulfobacillus genomes reveals diverse carbon, sulfur, nitrogen, and hydrogen metabolisms.</title>
        <authorList>
            <person name="Justice N.B."/>
            <person name="Norman A."/>
            <person name="Brown C.T."/>
            <person name="Singh A."/>
            <person name="Thomas B.C."/>
            <person name="Banfield J.F."/>
        </authorList>
    </citation>
    <scope>NUCLEOTIDE SEQUENCE [LARGE SCALE GENOMIC DNA]</scope>
    <source>
        <strain evidence="1">AMDSBA4</strain>
    </source>
</reference>
<comment type="caution">
    <text evidence="1">The sequence shown here is derived from an EMBL/GenBank/DDBJ whole genome shotgun (WGS) entry which is preliminary data.</text>
</comment>
<organism evidence="1 2">
    <name type="scientific">Sulfobacillus benefaciens</name>
    <dbReference type="NCBI Taxonomy" id="453960"/>
    <lineage>
        <taxon>Bacteria</taxon>
        <taxon>Bacillati</taxon>
        <taxon>Bacillota</taxon>
        <taxon>Clostridia</taxon>
        <taxon>Eubacteriales</taxon>
        <taxon>Clostridiales Family XVII. Incertae Sedis</taxon>
        <taxon>Sulfobacillus</taxon>
    </lineage>
</organism>
<evidence type="ECO:0000313" key="1">
    <source>
        <dbReference type="EMBL" id="PSR25977.1"/>
    </source>
</evidence>
<protein>
    <submittedName>
        <fullName evidence="1">Uncharacterized protein</fullName>
    </submittedName>
</protein>
<dbReference type="EMBL" id="PXYW01000139">
    <property type="protein sequence ID" value="PSR25977.1"/>
    <property type="molecule type" value="Genomic_DNA"/>
</dbReference>
<proteinExistence type="predicted"/>
<name>A0A2T2WUQ1_9FIRM</name>
<evidence type="ECO:0000313" key="2">
    <source>
        <dbReference type="Proteomes" id="UP000242972"/>
    </source>
</evidence>
<dbReference type="AlphaFoldDB" id="A0A2T2WUQ1"/>
<accession>A0A2T2WUQ1</accession>
<sequence>MAFVRWRGHSAQLLTTVYDQGRSRQILWANLHGAYATTPSVRKAVAAEFPDVVIDWHAVDQALAIGPSSSPPPSPAQLEWATVASWLQDWAMDRTQGFSAERAALQAAAQVLTAWQARRPG</sequence>
<dbReference type="Proteomes" id="UP000242972">
    <property type="component" value="Unassembled WGS sequence"/>
</dbReference>
<gene>
    <name evidence="1" type="ORF">C7B46_20415</name>
</gene>